<evidence type="ECO:0000313" key="3">
    <source>
        <dbReference type="Proteomes" id="UP001529245"/>
    </source>
</evidence>
<keyword evidence="1" id="KW-1133">Transmembrane helix</keyword>
<feature type="transmembrane region" description="Helical" evidence="1">
    <location>
        <begin position="84"/>
        <end position="104"/>
    </location>
</feature>
<protein>
    <submittedName>
        <fullName evidence="2">Uncharacterized protein</fullName>
    </submittedName>
</protein>
<feature type="transmembrane region" description="Helical" evidence="1">
    <location>
        <begin position="39"/>
        <end position="63"/>
    </location>
</feature>
<keyword evidence="1" id="KW-0472">Membrane</keyword>
<dbReference type="EMBL" id="JASGCB010000042">
    <property type="protein sequence ID" value="MDI9261269.1"/>
    <property type="molecule type" value="Genomic_DNA"/>
</dbReference>
<feature type="transmembrane region" description="Helical" evidence="1">
    <location>
        <begin position="199"/>
        <end position="216"/>
    </location>
</feature>
<feature type="transmembrane region" description="Helical" evidence="1">
    <location>
        <begin position="7"/>
        <end position="27"/>
    </location>
</feature>
<keyword evidence="3" id="KW-1185">Reference proteome</keyword>
<dbReference type="Proteomes" id="UP001529245">
    <property type="component" value="Unassembled WGS sequence"/>
</dbReference>
<comment type="caution">
    <text evidence="2">The sequence shown here is derived from an EMBL/GenBank/DDBJ whole genome shotgun (WGS) entry which is preliminary data.</text>
</comment>
<dbReference type="RefSeq" id="WP_283204665.1">
    <property type="nucleotide sequence ID" value="NZ_JASGCB010000042.1"/>
</dbReference>
<evidence type="ECO:0000313" key="2">
    <source>
        <dbReference type="EMBL" id="MDI9261269.1"/>
    </source>
</evidence>
<name>A0ABT6Y1N5_ALISE</name>
<proteinExistence type="predicted"/>
<keyword evidence="1" id="KW-0812">Transmembrane</keyword>
<reference evidence="2 3" key="1">
    <citation type="submission" date="2023-04" db="EMBL/GenBank/DDBJ databases">
        <title>A. sendaiensis sub sp. chiapanensis a novel subspecie with specific adaptation in bacterial cell wall isolated from an active volcano.</title>
        <authorList>
            <person name="Alvarez Gutierrez P.E."/>
            <person name="Ortiz Cortes L.Y."/>
        </authorList>
    </citation>
    <scope>NUCLEOTIDE SEQUENCE [LARGE SCALE GENOMIC DNA]</scope>
    <source>
        <strain evidence="2 3">PA2</strain>
    </source>
</reference>
<feature type="transmembrane region" description="Helical" evidence="1">
    <location>
        <begin position="166"/>
        <end position="187"/>
    </location>
</feature>
<organism evidence="2 3">
    <name type="scientific">Alicyclobacillus sendaiensis PA2</name>
    <dbReference type="NCBI Taxonomy" id="3029425"/>
    <lineage>
        <taxon>Bacteria</taxon>
        <taxon>Bacillati</taxon>
        <taxon>Bacillota</taxon>
        <taxon>Bacilli</taxon>
        <taxon>Bacillales</taxon>
        <taxon>Alicyclobacillaceae</taxon>
        <taxon>Alicyclobacillus</taxon>
    </lineage>
</organism>
<feature type="transmembrane region" description="Helical" evidence="1">
    <location>
        <begin position="116"/>
        <end position="145"/>
    </location>
</feature>
<accession>A0ABT6Y1N5</accession>
<evidence type="ECO:0000256" key="1">
    <source>
        <dbReference type="SAM" id="Phobius"/>
    </source>
</evidence>
<sequence length="224" mass="25975">MTKTRLWFKIFYIIVFTVLFSLLNWFLGWTMEHFYKSNAIYTLFYALAMIVAFFISFVSNLWISAFLFFGRQGITSWSYSLRRLIVPFIFCSLVVFLLSVLFTQTETHFQFKVWKVINSIIFFTVASAILSFFGIQFSCVVLDAGNGFKSSISQAISLIRKAPGKVLCVSIVINGIISLIAFFANRLTQHGINYTIEDTTLILFGPLWILGFLMIYRRDFMQFE</sequence>
<gene>
    <name evidence="2" type="ORF">QID03_13990</name>
</gene>